<dbReference type="PANTHER" id="PTHR35505">
    <property type="entry name" value="OS01G0600300 PROTEIN"/>
    <property type="match status" value="1"/>
</dbReference>
<evidence type="ECO:0000313" key="2">
    <source>
        <dbReference type="EMBL" id="KAF2285156.1"/>
    </source>
</evidence>
<name>A0A6A6KAL9_HEVBR</name>
<evidence type="ECO:0000313" key="3">
    <source>
        <dbReference type="Proteomes" id="UP000467840"/>
    </source>
</evidence>
<dbReference type="Proteomes" id="UP000467840">
    <property type="component" value="Chromosome 12"/>
</dbReference>
<dbReference type="EMBL" id="JAAGAX010000018">
    <property type="protein sequence ID" value="KAF2285156.1"/>
    <property type="molecule type" value="Genomic_DNA"/>
</dbReference>
<proteinExistence type="predicted"/>
<keyword evidence="3" id="KW-1185">Reference proteome</keyword>
<gene>
    <name evidence="2" type="ORF">GH714_038875</name>
</gene>
<dbReference type="PANTHER" id="PTHR35505:SF5">
    <property type="entry name" value="SUBSTRATE CARRIER FAMILY PROTEIN"/>
    <property type="match status" value="1"/>
</dbReference>
<feature type="compositionally biased region" description="Acidic residues" evidence="1">
    <location>
        <begin position="510"/>
        <end position="529"/>
    </location>
</feature>
<feature type="compositionally biased region" description="Basic residues" evidence="1">
    <location>
        <begin position="480"/>
        <end position="491"/>
    </location>
</feature>
<organism evidence="2 3">
    <name type="scientific">Hevea brasiliensis</name>
    <name type="common">Para rubber tree</name>
    <name type="synonym">Siphonia brasiliensis</name>
    <dbReference type="NCBI Taxonomy" id="3981"/>
    <lineage>
        <taxon>Eukaryota</taxon>
        <taxon>Viridiplantae</taxon>
        <taxon>Streptophyta</taxon>
        <taxon>Embryophyta</taxon>
        <taxon>Tracheophyta</taxon>
        <taxon>Spermatophyta</taxon>
        <taxon>Magnoliopsida</taxon>
        <taxon>eudicotyledons</taxon>
        <taxon>Gunneridae</taxon>
        <taxon>Pentapetalae</taxon>
        <taxon>rosids</taxon>
        <taxon>fabids</taxon>
        <taxon>Malpighiales</taxon>
        <taxon>Euphorbiaceae</taxon>
        <taxon>Crotonoideae</taxon>
        <taxon>Micrandreae</taxon>
        <taxon>Hevea</taxon>
    </lineage>
</organism>
<feature type="region of interest" description="Disordered" evidence="1">
    <location>
        <begin position="461"/>
        <end position="529"/>
    </location>
</feature>
<feature type="compositionally biased region" description="Basic and acidic residues" evidence="1">
    <location>
        <begin position="470"/>
        <end position="479"/>
    </location>
</feature>
<comment type="caution">
    <text evidence="2">The sequence shown here is derived from an EMBL/GenBank/DDBJ whole genome shotgun (WGS) entry which is preliminary data.</text>
</comment>
<protein>
    <submittedName>
        <fullName evidence="2">Uncharacterized protein</fullName>
    </submittedName>
</protein>
<accession>A0A6A6KAL9</accession>
<sequence>MASSPKPSLLIGENYGLALHQSMQQLLDEIHKETLNLSHFVNMFYRLMQSKIDSPIETIWVYSALSFRSRKTTNQDLSNHILIAEELFQLVSGCSGPCSASKSIALLAPVVFQMYKLVFELLGKDLGAKRMKKAAKEVKSLIGEILGYVSVCCSNDISKESDSNLSVSFSDLVSVWMDGNEGLRAFLPLMSDEIRKEISIGGSTVIYLAGVVICEVFLLKLCLDLRMGNRGVELEKELRSWIVGSITGLQSFYFFETLVRMLLEPTLPVTSLLSSEDESFLRTILYDAAILVEYSFLSPERAINVPSNRVTDLAMKRLIITHEAIELFRKNGDQKRAIAYTSSFSSSGLCSQIIQCITSQVGMDEETSRLKGASPKALIKLLLNLDGQGIRLFDDTISKFHAKLALDDSKSDYEQSTSKPEGKKADADVLFCIDNKGEEEDHHEDDKEINESMSAAFVASAQKMRLTENGGRKRKEERNSRKKKKIKLLKHNHSDTSDSDEERSSSVNDDGSDSDSESEVENPISDEDV</sequence>
<evidence type="ECO:0000256" key="1">
    <source>
        <dbReference type="SAM" id="MobiDB-lite"/>
    </source>
</evidence>
<dbReference type="AlphaFoldDB" id="A0A6A6KAL9"/>
<reference evidence="2 3" key="1">
    <citation type="journal article" date="2020" name="Mol. Plant">
        <title>The Chromosome-Based Rubber Tree Genome Provides New Insights into Spurge Genome Evolution and Rubber Biosynthesis.</title>
        <authorList>
            <person name="Liu J."/>
            <person name="Shi C."/>
            <person name="Shi C.C."/>
            <person name="Li W."/>
            <person name="Zhang Q.J."/>
            <person name="Zhang Y."/>
            <person name="Li K."/>
            <person name="Lu H.F."/>
            <person name="Shi C."/>
            <person name="Zhu S.T."/>
            <person name="Xiao Z.Y."/>
            <person name="Nan H."/>
            <person name="Yue Y."/>
            <person name="Zhu X.G."/>
            <person name="Wu Y."/>
            <person name="Hong X.N."/>
            <person name="Fan G.Y."/>
            <person name="Tong Y."/>
            <person name="Zhang D."/>
            <person name="Mao C.L."/>
            <person name="Liu Y.L."/>
            <person name="Hao S.J."/>
            <person name="Liu W.Q."/>
            <person name="Lv M.Q."/>
            <person name="Zhang H.B."/>
            <person name="Liu Y."/>
            <person name="Hu-Tang G.R."/>
            <person name="Wang J.P."/>
            <person name="Wang J.H."/>
            <person name="Sun Y.H."/>
            <person name="Ni S.B."/>
            <person name="Chen W.B."/>
            <person name="Zhang X.C."/>
            <person name="Jiao Y.N."/>
            <person name="Eichler E.E."/>
            <person name="Li G.H."/>
            <person name="Liu X."/>
            <person name="Gao L.Z."/>
        </authorList>
    </citation>
    <scope>NUCLEOTIDE SEQUENCE [LARGE SCALE GENOMIC DNA]</scope>
    <source>
        <strain evidence="3">cv. GT1</strain>
        <tissue evidence="2">Leaf</tissue>
    </source>
</reference>